<comment type="similarity">
    <text evidence="2">Belongs to the ABC transporter superfamily.</text>
</comment>
<sequence>MSKELLKVENLKVTYNTYAGQVQAVRGVSFSLDKGETLALVGESGCGKSVTARSIMQLVHEPGKIVEGSKILFEGKNVAEYDQKELAAFRGKDAAIIFQDAMASLNPTMTVGKQIVENILHHNKVSKKEAKARAIDLLNKVGINNPEQRFKQYPHELSGGMRQRVMIAIAFANDPKLLIADEPTTALDVTIQDQIIELIRKLKDEHDASIILITHDLGVVAGIADRVAVMYGGVIVESGSASDIFYHAKHPYTKALHDAVPRVDEVSGKELVSIAGAPPDLINPPAGCPFNTRCKYCMNICKKEVPPTMQFGEGHEAACFLHVLDKLPKDAEFLND</sequence>
<comment type="subcellular location">
    <subcellularLocation>
        <location evidence="1">Cell membrane</location>
        <topology evidence="1">Peripheral membrane protein</topology>
    </subcellularLocation>
</comment>
<keyword evidence="5" id="KW-0547">Nucleotide-binding</keyword>
<dbReference type="SMART" id="SM00382">
    <property type="entry name" value="AAA"/>
    <property type="match status" value="1"/>
</dbReference>
<reference evidence="9 10" key="1">
    <citation type="submission" date="2016-12" db="EMBL/GenBank/DDBJ databases">
        <authorList>
            <person name="Song W.-J."/>
            <person name="Kurnit D.M."/>
        </authorList>
    </citation>
    <scope>NUCLEOTIDE SEQUENCE [LARGE SCALE GENOMIC DNA]</scope>
    <source>
        <strain evidence="9 10">DSM 14810</strain>
    </source>
</reference>
<dbReference type="GO" id="GO:0005886">
    <property type="term" value="C:plasma membrane"/>
    <property type="evidence" value="ECO:0007669"/>
    <property type="project" value="UniProtKB-SubCell"/>
</dbReference>
<evidence type="ECO:0000256" key="7">
    <source>
        <dbReference type="ARBA" id="ARBA00023136"/>
    </source>
</evidence>
<keyword evidence="6 9" id="KW-0067">ATP-binding</keyword>
<keyword evidence="4" id="KW-1003">Cell membrane</keyword>
<dbReference type="EMBL" id="FRDH01000019">
    <property type="protein sequence ID" value="SHN66158.1"/>
    <property type="molecule type" value="Genomic_DNA"/>
</dbReference>
<organism evidence="9 10">
    <name type="scientific">Butyrivibrio hungatei DSM 14810</name>
    <dbReference type="NCBI Taxonomy" id="1121132"/>
    <lineage>
        <taxon>Bacteria</taxon>
        <taxon>Bacillati</taxon>
        <taxon>Bacillota</taxon>
        <taxon>Clostridia</taxon>
        <taxon>Lachnospirales</taxon>
        <taxon>Lachnospiraceae</taxon>
        <taxon>Butyrivibrio</taxon>
    </lineage>
</organism>
<dbReference type="FunFam" id="3.40.50.300:FF:000016">
    <property type="entry name" value="Oligopeptide ABC transporter ATP-binding component"/>
    <property type="match status" value="1"/>
</dbReference>
<dbReference type="CDD" id="cd03257">
    <property type="entry name" value="ABC_NikE_OppD_transporters"/>
    <property type="match status" value="1"/>
</dbReference>
<evidence type="ECO:0000256" key="2">
    <source>
        <dbReference type="ARBA" id="ARBA00005417"/>
    </source>
</evidence>
<gene>
    <name evidence="9" type="ORF">SAMN02745247_03083</name>
</gene>
<evidence type="ECO:0000313" key="10">
    <source>
        <dbReference type="Proteomes" id="UP000184097"/>
    </source>
</evidence>
<dbReference type="InterPro" id="IPR027417">
    <property type="entry name" value="P-loop_NTPase"/>
</dbReference>
<dbReference type="GO" id="GO:0015833">
    <property type="term" value="P:peptide transport"/>
    <property type="evidence" value="ECO:0007669"/>
    <property type="project" value="InterPro"/>
</dbReference>
<dbReference type="Gene3D" id="3.40.50.300">
    <property type="entry name" value="P-loop containing nucleotide triphosphate hydrolases"/>
    <property type="match status" value="1"/>
</dbReference>
<dbReference type="InterPro" id="IPR003439">
    <property type="entry name" value="ABC_transporter-like_ATP-bd"/>
</dbReference>
<dbReference type="PANTHER" id="PTHR43297">
    <property type="entry name" value="OLIGOPEPTIDE TRANSPORT ATP-BINDING PROTEIN APPD"/>
    <property type="match status" value="1"/>
</dbReference>
<keyword evidence="7" id="KW-0472">Membrane</keyword>
<dbReference type="GO" id="GO:0005524">
    <property type="term" value="F:ATP binding"/>
    <property type="evidence" value="ECO:0007669"/>
    <property type="project" value="UniProtKB-KW"/>
</dbReference>
<evidence type="ECO:0000259" key="8">
    <source>
        <dbReference type="PROSITE" id="PS50893"/>
    </source>
</evidence>
<dbReference type="AlphaFoldDB" id="A0A1M7T641"/>
<dbReference type="InterPro" id="IPR013563">
    <property type="entry name" value="Oligopep_ABC_C"/>
</dbReference>
<dbReference type="InterPro" id="IPR003593">
    <property type="entry name" value="AAA+_ATPase"/>
</dbReference>
<dbReference type="InterPro" id="IPR050388">
    <property type="entry name" value="ABC_Ni/Peptide_Import"/>
</dbReference>
<dbReference type="Pfam" id="PF00005">
    <property type="entry name" value="ABC_tran"/>
    <property type="match status" value="1"/>
</dbReference>
<proteinExistence type="inferred from homology"/>
<dbReference type="GO" id="GO:0016887">
    <property type="term" value="F:ATP hydrolysis activity"/>
    <property type="evidence" value="ECO:0007669"/>
    <property type="project" value="InterPro"/>
</dbReference>
<feature type="domain" description="ABC transporter" evidence="8">
    <location>
        <begin position="6"/>
        <end position="257"/>
    </location>
</feature>
<dbReference type="PROSITE" id="PS50893">
    <property type="entry name" value="ABC_TRANSPORTER_2"/>
    <property type="match status" value="1"/>
</dbReference>
<evidence type="ECO:0000256" key="6">
    <source>
        <dbReference type="ARBA" id="ARBA00022840"/>
    </source>
</evidence>
<evidence type="ECO:0000256" key="1">
    <source>
        <dbReference type="ARBA" id="ARBA00004202"/>
    </source>
</evidence>
<evidence type="ECO:0000256" key="4">
    <source>
        <dbReference type="ARBA" id="ARBA00022475"/>
    </source>
</evidence>
<protein>
    <submittedName>
        <fullName evidence="9">Oligopeptide transport system ATP-binding protein</fullName>
    </submittedName>
</protein>
<dbReference type="Pfam" id="PF08352">
    <property type="entry name" value="oligo_HPY"/>
    <property type="match status" value="1"/>
</dbReference>
<dbReference type="SUPFAM" id="SSF52540">
    <property type="entry name" value="P-loop containing nucleoside triphosphate hydrolases"/>
    <property type="match status" value="1"/>
</dbReference>
<evidence type="ECO:0000256" key="3">
    <source>
        <dbReference type="ARBA" id="ARBA00022448"/>
    </source>
</evidence>
<dbReference type="Proteomes" id="UP000184097">
    <property type="component" value="Unassembled WGS sequence"/>
</dbReference>
<keyword evidence="3" id="KW-0813">Transport</keyword>
<accession>A0A1M7T641</accession>
<evidence type="ECO:0000256" key="5">
    <source>
        <dbReference type="ARBA" id="ARBA00022741"/>
    </source>
</evidence>
<name>A0A1M7T641_9FIRM</name>
<dbReference type="PROSITE" id="PS00211">
    <property type="entry name" value="ABC_TRANSPORTER_1"/>
    <property type="match status" value="1"/>
</dbReference>
<evidence type="ECO:0000313" key="9">
    <source>
        <dbReference type="EMBL" id="SHN66158.1"/>
    </source>
</evidence>
<dbReference type="NCBIfam" id="TIGR01727">
    <property type="entry name" value="oligo_HPY"/>
    <property type="match status" value="1"/>
</dbReference>
<dbReference type="PANTHER" id="PTHR43297:SF2">
    <property type="entry name" value="DIPEPTIDE TRANSPORT ATP-BINDING PROTEIN DPPD"/>
    <property type="match status" value="1"/>
</dbReference>
<dbReference type="InterPro" id="IPR017871">
    <property type="entry name" value="ABC_transporter-like_CS"/>
</dbReference>
<dbReference type="RefSeq" id="WP_207647727.1">
    <property type="nucleotide sequence ID" value="NZ_FRDH01000019.1"/>
</dbReference>